<feature type="region of interest" description="Disordered" evidence="5">
    <location>
        <begin position="1"/>
        <end position="97"/>
    </location>
</feature>
<protein>
    <submittedName>
        <fullName evidence="7">Myb family transcription factor</fullName>
    </submittedName>
</protein>
<comment type="caution">
    <text evidence="7">The sequence shown here is derived from an EMBL/GenBank/DDBJ whole genome shotgun (WGS) entry which is preliminary data.</text>
</comment>
<dbReference type="Gene3D" id="1.10.10.60">
    <property type="entry name" value="Homeodomain-like"/>
    <property type="match status" value="1"/>
</dbReference>
<evidence type="ECO:0000259" key="6">
    <source>
        <dbReference type="PROSITE" id="PS51294"/>
    </source>
</evidence>
<dbReference type="InterPro" id="IPR009057">
    <property type="entry name" value="Homeodomain-like_sf"/>
</dbReference>
<dbReference type="GO" id="GO:0003677">
    <property type="term" value="F:DNA binding"/>
    <property type="evidence" value="ECO:0007669"/>
    <property type="project" value="InterPro"/>
</dbReference>
<name>A0AAD7PAV5_QUISA</name>
<evidence type="ECO:0000256" key="4">
    <source>
        <dbReference type="ARBA" id="ARBA00023242"/>
    </source>
</evidence>
<dbReference type="InterPro" id="IPR001005">
    <property type="entry name" value="SANT/Myb"/>
</dbReference>
<keyword evidence="2" id="KW-0805">Transcription regulation</keyword>
<accession>A0AAD7PAV5</accession>
<dbReference type="NCBIfam" id="TIGR01557">
    <property type="entry name" value="myb_SHAQKYF"/>
    <property type="match status" value="1"/>
</dbReference>
<keyword evidence="3" id="KW-0804">Transcription</keyword>
<dbReference type="GO" id="GO:0003700">
    <property type="term" value="F:DNA-binding transcription factor activity"/>
    <property type="evidence" value="ECO:0007669"/>
    <property type="project" value="InterPro"/>
</dbReference>
<feature type="domain" description="HTH myb-type" evidence="6">
    <location>
        <begin position="105"/>
        <end position="165"/>
    </location>
</feature>
<evidence type="ECO:0000313" key="7">
    <source>
        <dbReference type="EMBL" id="KAJ7948447.1"/>
    </source>
</evidence>
<dbReference type="InterPro" id="IPR017930">
    <property type="entry name" value="Myb_dom"/>
</dbReference>
<gene>
    <name evidence="7" type="ORF">O6P43_028920</name>
</gene>
<dbReference type="PANTHER" id="PTHR31314">
    <property type="entry name" value="MYB FAMILY TRANSCRIPTION FACTOR PHL7-LIKE"/>
    <property type="match status" value="1"/>
</dbReference>
<feature type="compositionally biased region" description="Basic and acidic residues" evidence="5">
    <location>
        <begin position="46"/>
        <end position="56"/>
    </location>
</feature>
<evidence type="ECO:0000256" key="5">
    <source>
        <dbReference type="SAM" id="MobiDB-lite"/>
    </source>
</evidence>
<feature type="compositionally biased region" description="Polar residues" evidence="5">
    <location>
        <begin position="80"/>
        <end position="97"/>
    </location>
</feature>
<organism evidence="7 8">
    <name type="scientific">Quillaja saponaria</name>
    <name type="common">Soap bark tree</name>
    <dbReference type="NCBI Taxonomy" id="32244"/>
    <lineage>
        <taxon>Eukaryota</taxon>
        <taxon>Viridiplantae</taxon>
        <taxon>Streptophyta</taxon>
        <taxon>Embryophyta</taxon>
        <taxon>Tracheophyta</taxon>
        <taxon>Spermatophyta</taxon>
        <taxon>Magnoliopsida</taxon>
        <taxon>eudicotyledons</taxon>
        <taxon>Gunneridae</taxon>
        <taxon>Pentapetalae</taxon>
        <taxon>rosids</taxon>
        <taxon>fabids</taxon>
        <taxon>Fabales</taxon>
        <taxon>Quillajaceae</taxon>
        <taxon>Quillaja</taxon>
    </lineage>
</organism>
<sequence>MAERIDPADHEDKNNNGSDNIDQVGKSSSMLSPQQRSFFDLNEEASSDRDHGHGRDDDDDGDGDDNNVPYDEISNDRSSPDGNLSSNNSSMEGKEISNSVRQYVRSKMPRLRWTPDLHLAFVHAVERLGGQERATPKLVLQLMNVRGLSIAHVKSHLQMYRSKKLDESGQVLSHLHKPMQGRDHIREVYQRFNAQGQFRMDNRSHSQSSSALMKQPYDCKSHCSSRFQSWPLISNDHFTRSSSLWSKDSMLDKVPNDTMLFQNGNKLTSSHLFDVRDAITRNIPIRPSQFREEKKWPPRELINGIQGNEYRKNSLNISWDEEESCVAQPAASSLWSSINGSSTRNQYQPSSCTPFFSTNMVDDDQEGRSPSTRYRMMQGETGGASIERRKEKKLIPNLQLSLRQDLGDHDEVSAKESENEISTMLSLSLCPAASSSSRQQAQCNENDLGFKTLEQLRPYLG</sequence>
<proteinExistence type="predicted"/>
<dbReference type="Pfam" id="PF00249">
    <property type="entry name" value="Myb_DNA-binding"/>
    <property type="match status" value="1"/>
</dbReference>
<evidence type="ECO:0000256" key="2">
    <source>
        <dbReference type="ARBA" id="ARBA00023015"/>
    </source>
</evidence>
<evidence type="ECO:0000256" key="3">
    <source>
        <dbReference type="ARBA" id="ARBA00023163"/>
    </source>
</evidence>
<reference evidence="7" key="1">
    <citation type="journal article" date="2023" name="Science">
        <title>Elucidation of the pathway for biosynthesis of saponin adjuvants from the soapbark tree.</title>
        <authorList>
            <person name="Reed J."/>
            <person name="Orme A."/>
            <person name="El-Demerdash A."/>
            <person name="Owen C."/>
            <person name="Martin L.B.B."/>
            <person name="Misra R.C."/>
            <person name="Kikuchi S."/>
            <person name="Rejzek M."/>
            <person name="Martin A.C."/>
            <person name="Harkess A."/>
            <person name="Leebens-Mack J."/>
            <person name="Louveau T."/>
            <person name="Stephenson M.J."/>
            <person name="Osbourn A."/>
        </authorList>
    </citation>
    <scope>NUCLEOTIDE SEQUENCE</scope>
    <source>
        <strain evidence="7">S10</strain>
    </source>
</reference>
<dbReference type="KEGG" id="qsa:O6P43_028920"/>
<dbReference type="SUPFAM" id="SSF46689">
    <property type="entry name" value="Homeodomain-like"/>
    <property type="match status" value="1"/>
</dbReference>
<dbReference type="InterPro" id="IPR046955">
    <property type="entry name" value="PHR1-like"/>
</dbReference>
<comment type="subcellular location">
    <subcellularLocation>
        <location evidence="1">Nucleus</location>
    </subcellularLocation>
</comment>
<dbReference type="PROSITE" id="PS51294">
    <property type="entry name" value="HTH_MYB"/>
    <property type="match status" value="1"/>
</dbReference>
<evidence type="ECO:0000313" key="8">
    <source>
        <dbReference type="Proteomes" id="UP001163823"/>
    </source>
</evidence>
<feature type="compositionally biased region" description="Polar residues" evidence="5">
    <location>
        <begin position="15"/>
        <end position="37"/>
    </location>
</feature>
<dbReference type="InterPro" id="IPR006447">
    <property type="entry name" value="Myb_dom_plants"/>
</dbReference>
<dbReference type="AlphaFoldDB" id="A0AAD7PAV5"/>
<feature type="compositionally biased region" description="Basic and acidic residues" evidence="5">
    <location>
        <begin position="1"/>
        <end position="14"/>
    </location>
</feature>
<keyword evidence="4" id="KW-0539">Nucleus</keyword>
<dbReference type="Proteomes" id="UP001163823">
    <property type="component" value="Chromosome 12"/>
</dbReference>
<dbReference type="EMBL" id="JARAOO010000012">
    <property type="protein sequence ID" value="KAJ7948447.1"/>
    <property type="molecule type" value="Genomic_DNA"/>
</dbReference>
<dbReference type="FunFam" id="1.10.10.60:FF:000002">
    <property type="entry name" value="Myb family transcription factor"/>
    <property type="match status" value="1"/>
</dbReference>
<dbReference type="GO" id="GO:0005634">
    <property type="term" value="C:nucleus"/>
    <property type="evidence" value="ECO:0007669"/>
    <property type="project" value="UniProtKB-SubCell"/>
</dbReference>
<keyword evidence="8" id="KW-1185">Reference proteome</keyword>
<evidence type="ECO:0000256" key="1">
    <source>
        <dbReference type="ARBA" id="ARBA00004123"/>
    </source>
</evidence>
<dbReference type="PANTHER" id="PTHR31314:SF164">
    <property type="entry name" value="HTH MYB-TYPE DOMAIN-CONTAINING PROTEIN"/>
    <property type="match status" value="1"/>
</dbReference>